<gene>
    <name evidence="2" type="ORF">EJ05DRAFT_240460</name>
</gene>
<dbReference type="RefSeq" id="XP_033603159.1">
    <property type="nucleotide sequence ID" value="XM_033740046.1"/>
</dbReference>
<feature type="region of interest" description="Disordered" evidence="1">
    <location>
        <begin position="207"/>
        <end position="284"/>
    </location>
</feature>
<keyword evidence="3" id="KW-1185">Reference proteome</keyword>
<evidence type="ECO:0000313" key="3">
    <source>
        <dbReference type="Proteomes" id="UP000799437"/>
    </source>
</evidence>
<protein>
    <submittedName>
        <fullName evidence="2">Uncharacterized protein</fullName>
    </submittedName>
</protein>
<proteinExistence type="predicted"/>
<feature type="region of interest" description="Disordered" evidence="1">
    <location>
        <begin position="156"/>
        <end position="195"/>
    </location>
</feature>
<evidence type="ECO:0000313" key="2">
    <source>
        <dbReference type="EMBL" id="KAF2760708.1"/>
    </source>
</evidence>
<dbReference type="OrthoDB" id="5391950at2759"/>
<feature type="compositionally biased region" description="Basic and acidic residues" evidence="1">
    <location>
        <begin position="45"/>
        <end position="58"/>
    </location>
</feature>
<accession>A0A6A6WD03</accession>
<feature type="region of interest" description="Disordered" evidence="1">
    <location>
        <begin position="1"/>
        <end position="58"/>
    </location>
</feature>
<sequence>MRAALLSPQYALHSPKRKRADSTNDSDTKPSTHFIPRLNIPAVSEDARTPPDSPRDRVAQELSGLRLKEMDEGVRIIDFGVGHAGSGNIMDPASKRIKIDENVAHPGGCGRSENGDTQMLEIPETPQTSFGSTVSRNAAIPETPQISVTTELYEAMGHHKGSPPPSHPQDDRLNPIPIPPSNTPPPKQRSPSPVPVLNFFWRDSEITGHLGEDPEDDGVGINGVGFRPTPQIAQARTIKRRQQVNDWKAREAREARQRRSERRRGEITRAKSETGGQRRVVRFA</sequence>
<organism evidence="2 3">
    <name type="scientific">Pseudovirgaria hyperparasitica</name>
    <dbReference type="NCBI Taxonomy" id="470096"/>
    <lineage>
        <taxon>Eukaryota</taxon>
        <taxon>Fungi</taxon>
        <taxon>Dikarya</taxon>
        <taxon>Ascomycota</taxon>
        <taxon>Pezizomycotina</taxon>
        <taxon>Dothideomycetes</taxon>
        <taxon>Dothideomycetes incertae sedis</taxon>
        <taxon>Acrospermales</taxon>
        <taxon>Acrospermaceae</taxon>
        <taxon>Pseudovirgaria</taxon>
    </lineage>
</organism>
<evidence type="ECO:0000256" key="1">
    <source>
        <dbReference type="SAM" id="MobiDB-lite"/>
    </source>
</evidence>
<feature type="compositionally biased region" description="Basic and acidic residues" evidence="1">
    <location>
        <begin position="247"/>
        <end position="272"/>
    </location>
</feature>
<dbReference type="Proteomes" id="UP000799437">
    <property type="component" value="Unassembled WGS sequence"/>
</dbReference>
<feature type="compositionally biased region" description="Basic and acidic residues" evidence="1">
    <location>
        <begin position="20"/>
        <end position="30"/>
    </location>
</feature>
<dbReference type="AlphaFoldDB" id="A0A6A6WD03"/>
<dbReference type="EMBL" id="ML996567">
    <property type="protein sequence ID" value="KAF2760708.1"/>
    <property type="molecule type" value="Genomic_DNA"/>
</dbReference>
<feature type="compositionally biased region" description="Pro residues" evidence="1">
    <location>
        <begin position="176"/>
        <end position="194"/>
    </location>
</feature>
<name>A0A6A6WD03_9PEZI</name>
<dbReference type="GeneID" id="54481100"/>
<reference evidence="2" key="1">
    <citation type="journal article" date="2020" name="Stud. Mycol.">
        <title>101 Dothideomycetes genomes: a test case for predicting lifestyles and emergence of pathogens.</title>
        <authorList>
            <person name="Haridas S."/>
            <person name="Albert R."/>
            <person name="Binder M."/>
            <person name="Bloem J."/>
            <person name="Labutti K."/>
            <person name="Salamov A."/>
            <person name="Andreopoulos B."/>
            <person name="Baker S."/>
            <person name="Barry K."/>
            <person name="Bills G."/>
            <person name="Bluhm B."/>
            <person name="Cannon C."/>
            <person name="Castanera R."/>
            <person name="Culley D."/>
            <person name="Daum C."/>
            <person name="Ezra D."/>
            <person name="Gonzalez J."/>
            <person name="Henrissat B."/>
            <person name="Kuo A."/>
            <person name="Liang C."/>
            <person name="Lipzen A."/>
            <person name="Lutzoni F."/>
            <person name="Magnuson J."/>
            <person name="Mondo S."/>
            <person name="Nolan M."/>
            <person name="Ohm R."/>
            <person name="Pangilinan J."/>
            <person name="Park H.-J."/>
            <person name="Ramirez L."/>
            <person name="Alfaro M."/>
            <person name="Sun H."/>
            <person name="Tritt A."/>
            <person name="Yoshinaga Y."/>
            <person name="Zwiers L.-H."/>
            <person name="Turgeon B."/>
            <person name="Goodwin S."/>
            <person name="Spatafora J."/>
            <person name="Crous P."/>
            <person name="Grigoriev I."/>
        </authorList>
    </citation>
    <scope>NUCLEOTIDE SEQUENCE</scope>
    <source>
        <strain evidence="2">CBS 121739</strain>
    </source>
</reference>